<feature type="chain" id="PRO_5020508640" description="Lipoprotein" evidence="1">
    <location>
        <begin position="22"/>
        <end position="137"/>
    </location>
</feature>
<proteinExistence type="predicted"/>
<accession>A0A4Q0PC82</accession>
<evidence type="ECO:0000313" key="3">
    <source>
        <dbReference type="Proteomes" id="UP000289238"/>
    </source>
</evidence>
<evidence type="ECO:0000256" key="1">
    <source>
        <dbReference type="SAM" id="SignalP"/>
    </source>
</evidence>
<dbReference type="Proteomes" id="UP000289238">
    <property type="component" value="Unassembled WGS sequence"/>
</dbReference>
<keyword evidence="1" id="KW-0732">Signal</keyword>
<reference evidence="2 3" key="1">
    <citation type="submission" date="2018-07" db="EMBL/GenBank/DDBJ databases">
        <title>Leeuwenhoekiella genomics.</title>
        <authorList>
            <person name="Tahon G."/>
            <person name="Willems A."/>
        </authorList>
    </citation>
    <scope>NUCLEOTIDE SEQUENCE [LARGE SCALE GENOMIC DNA]</scope>
    <source>
        <strain evidence="2 3">LMG 22550</strain>
    </source>
</reference>
<comment type="caution">
    <text evidence="2">The sequence shown here is derived from an EMBL/GenBank/DDBJ whole genome shotgun (WGS) entry which is preliminary data.</text>
</comment>
<evidence type="ECO:0008006" key="4">
    <source>
        <dbReference type="Google" id="ProtNLM"/>
    </source>
</evidence>
<feature type="signal peptide" evidence="1">
    <location>
        <begin position="1"/>
        <end position="21"/>
    </location>
</feature>
<organism evidence="2 3">
    <name type="scientific">Leeuwenhoekiella aequorea</name>
    <dbReference type="NCBI Taxonomy" id="283736"/>
    <lineage>
        <taxon>Bacteria</taxon>
        <taxon>Pseudomonadati</taxon>
        <taxon>Bacteroidota</taxon>
        <taxon>Flavobacteriia</taxon>
        <taxon>Flavobacteriales</taxon>
        <taxon>Flavobacteriaceae</taxon>
        <taxon>Leeuwenhoekiella</taxon>
    </lineage>
</organism>
<protein>
    <recommendedName>
        <fullName evidence="4">Lipoprotein</fullName>
    </recommendedName>
</protein>
<evidence type="ECO:0000313" key="2">
    <source>
        <dbReference type="EMBL" id="RXG24394.1"/>
    </source>
</evidence>
<dbReference type="PROSITE" id="PS51257">
    <property type="entry name" value="PROKAR_LIPOPROTEIN"/>
    <property type="match status" value="1"/>
</dbReference>
<gene>
    <name evidence="2" type="ORF">DSM00_182</name>
</gene>
<dbReference type="AlphaFoldDB" id="A0A4Q0PC82"/>
<dbReference type="EMBL" id="QOVM01000001">
    <property type="protein sequence ID" value="RXG24394.1"/>
    <property type="molecule type" value="Genomic_DNA"/>
</dbReference>
<name>A0A4Q0PC82_9FLAO</name>
<keyword evidence="3" id="KW-1185">Reference proteome</keyword>
<sequence>MMKKVFLLLALLTLVVSCSLDDDGRNVSYEFVPIAKYELPDSLVFGKNYEFPISYVSPTDCNAFYGFEYDRRDSTRLIFIVNQVLESENCLPTTDTVETTLNFEVLYNYTYVFKFFNGFDANDEPTYITEEVPVKRP</sequence>